<dbReference type="EC" id="1.11.1.-" evidence="13"/>
<feature type="region of interest" description="Disordered" evidence="14">
    <location>
        <begin position="129"/>
        <end position="151"/>
    </location>
</feature>
<evidence type="ECO:0000256" key="12">
    <source>
        <dbReference type="ARBA" id="ARBA00048856"/>
    </source>
</evidence>
<evidence type="ECO:0000313" key="19">
    <source>
        <dbReference type="Proteomes" id="UP001156398"/>
    </source>
</evidence>
<evidence type="ECO:0000256" key="2">
    <source>
        <dbReference type="ARBA" id="ARBA00022559"/>
    </source>
</evidence>
<dbReference type="GO" id="GO:0033212">
    <property type="term" value="P:iron import into cell"/>
    <property type="evidence" value="ECO:0007669"/>
    <property type="project" value="InterPro"/>
</dbReference>
<comment type="similarity">
    <text evidence="9 13">Belongs to the DyP-type peroxidase family.</text>
</comment>
<feature type="domain" description="Dyp-type peroxidase N-terminal" evidence="15">
    <location>
        <begin position="86"/>
        <end position="239"/>
    </location>
</feature>
<keyword evidence="8" id="KW-0456">Lyase</keyword>
<dbReference type="PANTHER" id="PTHR30521">
    <property type="entry name" value="DEFERROCHELATASE/PEROXIDASE"/>
    <property type="match status" value="1"/>
</dbReference>
<comment type="subcellular location">
    <subcellularLocation>
        <location evidence="1">Cell envelope</location>
    </subcellularLocation>
</comment>
<feature type="region of interest" description="Disordered" evidence="14">
    <location>
        <begin position="1"/>
        <end position="38"/>
    </location>
</feature>
<evidence type="ECO:0000256" key="11">
    <source>
        <dbReference type="ARBA" id="ARBA00033775"/>
    </source>
</evidence>
<comment type="caution">
    <text evidence="18">The sequence shown here is derived from an EMBL/GenBank/DDBJ whole genome shotgun (WGS) entry which is preliminary data.</text>
</comment>
<dbReference type="InterPro" id="IPR048327">
    <property type="entry name" value="Dyp_perox_N"/>
</dbReference>
<evidence type="ECO:0000256" key="8">
    <source>
        <dbReference type="ARBA" id="ARBA00023239"/>
    </source>
</evidence>
<dbReference type="Pfam" id="PF04261">
    <property type="entry name" value="Dyp_perox_N"/>
    <property type="match status" value="1"/>
</dbReference>
<evidence type="ECO:0000256" key="10">
    <source>
        <dbReference type="ARBA" id="ARBA00033771"/>
    </source>
</evidence>
<dbReference type="GO" id="GO:0004325">
    <property type="term" value="F:ferrochelatase activity"/>
    <property type="evidence" value="ECO:0007669"/>
    <property type="project" value="UniProtKB-EC"/>
</dbReference>
<dbReference type="Proteomes" id="UP001156398">
    <property type="component" value="Unassembled WGS sequence"/>
</dbReference>
<keyword evidence="3 13" id="KW-0349">Heme</keyword>
<evidence type="ECO:0000256" key="13">
    <source>
        <dbReference type="RuleBase" id="RU365017"/>
    </source>
</evidence>
<protein>
    <recommendedName>
        <fullName evidence="10 13">Deferrochelatase</fullName>
        <ecNumber evidence="13">1.11.1.-</ecNumber>
    </recommendedName>
    <alternativeName>
        <fullName evidence="11 13">Peroxidase EfeB</fullName>
    </alternativeName>
</protein>
<evidence type="ECO:0000313" key="17">
    <source>
        <dbReference type="EMBL" id="MDI5966217.1"/>
    </source>
</evidence>
<evidence type="ECO:0000259" key="16">
    <source>
        <dbReference type="Pfam" id="PF20628"/>
    </source>
</evidence>
<evidence type="ECO:0000256" key="1">
    <source>
        <dbReference type="ARBA" id="ARBA00004196"/>
    </source>
</evidence>
<dbReference type="NCBIfam" id="TIGR01413">
    <property type="entry name" value="Dyp_perox_fam"/>
    <property type="match status" value="1"/>
</dbReference>
<evidence type="ECO:0000256" key="6">
    <source>
        <dbReference type="ARBA" id="ARBA00023002"/>
    </source>
</evidence>
<dbReference type="GO" id="GO:0005829">
    <property type="term" value="C:cytosol"/>
    <property type="evidence" value="ECO:0007669"/>
    <property type="project" value="TreeGrafter"/>
</dbReference>
<dbReference type="InterPro" id="IPR006314">
    <property type="entry name" value="Dyp_peroxidase"/>
</dbReference>
<dbReference type="EMBL" id="JABXJJ020000007">
    <property type="protein sequence ID" value="MDI5968968.1"/>
    <property type="molecule type" value="Genomic_DNA"/>
</dbReference>
<keyword evidence="5" id="KW-0732">Signal</keyword>
<dbReference type="NCBIfam" id="TIGR01412">
    <property type="entry name" value="tat_substr_1"/>
    <property type="match status" value="1"/>
</dbReference>
<evidence type="ECO:0000259" key="15">
    <source>
        <dbReference type="Pfam" id="PF04261"/>
    </source>
</evidence>
<proteinExistence type="inferred from homology"/>
<dbReference type="GO" id="GO:0030313">
    <property type="term" value="C:cell envelope"/>
    <property type="evidence" value="ECO:0007669"/>
    <property type="project" value="UniProtKB-SubCell"/>
</dbReference>
<dbReference type="InterPro" id="IPR006313">
    <property type="entry name" value="EfeB/EfeN"/>
</dbReference>
<gene>
    <name evidence="18" type="primary">efeB</name>
    <name evidence="17" type="ORF">POF43_026395</name>
    <name evidence="18" type="ORF">POF50_006350</name>
</gene>
<keyword evidence="6 13" id="KW-0560">Oxidoreductase</keyword>
<comment type="cofactor">
    <cofactor evidence="13">
        <name>heme b</name>
        <dbReference type="ChEBI" id="CHEBI:60344"/>
    </cofactor>
    <text evidence="13">Binds 1 heme b (iron(II)-protoporphyrin IX) group non-covalently per subunit.</text>
</comment>
<dbReference type="SUPFAM" id="SSF54909">
    <property type="entry name" value="Dimeric alpha+beta barrel"/>
    <property type="match status" value="1"/>
</dbReference>
<evidence type="ECO:0000256" key="4">
    <source>
        <dbReference type="ARBA" id="ARBA00022723"/>
    </source>
</evidence>
<feature type="region of interest" description="Disordered" evidence="14">
    <location>
        <begin position="317"/>
        <end position="336"/>
    </location>
</feature>
<evidence type="ECO:0000256" key="7">
    <source>
        <dbReference type="ARBA" id="ARBA00023004"/>
    </source>
</evidence>
<keyword evidence="19" id="KW-1185">Reference proteome</keyword>
<dbReference type="RefSeq" id="WP_271316616.1">
    <property type="nucleotide sequence ID" value="NZ_JAAGKO020000047.1"/>
</dbReference>
<evidence type="ECO:0000256" key="5">
    <source>
        <dbReference type="ARBA" id="ARBA00022729"/>
    </source>
</evidence>
<dbReference type="PANTHER" id="PTHR30521:SF4">
    <property type="entry name" value="DEFERROCHELATASE"/>
    <property type="match status" value="1"/>
</dbReference>
<dbReference type="Pfam" id="PF20628">
    <property type="entry name" value="Dyp_perox_C"/>
    <property type="match status" value="1"/>
</dbReference>
<sequence length="449" mass="47385">MTDSHDPAARHAPAAVTGPAPRSGAEPAAPPAPAPSSVSRRRLLGTVGVSAAVAGAALGAGGAVLATGHRAEAAEPATVPFHGARQAGIATPAQDRLCFASFDVAATTDRAALAALLRTWTAAAEAMTRGAGVPGHPGDLQSPPDDTGEAAGLTPGRLTITVGYGPSLFDDRFGLKGRRPSALKPLPYLPREDLDATASDGDLCVQACSDDPQVAFHAVRNLRRLAFGVLNPRWMELGFGRTSSTSPSQATPRNLMGFKDGTRNIDTTDAALMDQHVWIGAEEPQRWIRGGSYLVSRKIRMLLEAWDRDSLGDQQQVFGRDKSSGAPLTGRAERDTPDFTAKADGTYVIAADAHIRLAAHENNKGLRILRRGYSYTDGIDPVTGDLLGGLFFIAYMKDPGQFVTLQRVLGQHDKLNEYIEHVSGGLFATPPGLAAGQDWASQLFGSRTV</sequence>
<organism evidence="18">
    <name type="scientific">Streptantibioticus silvisoli</name>
    <dbReference type="NCBI Taxonomy" id="2705255"/>
    <lineage>
        <taxon>Bacteria</taxon>
        <taxon>Bacillati</taxon>
        <taxon>Actinomycetota</taxon>
        <taxon>Actinomycetes</taxon>
        <taxon>Kitasatosporales</taxon>
        <taxon>Streptomycetaceae</taxon>
        <taxon>Streptantibioticus</taxon>
    </lineage>
</organism>
<comment type="function">
    <text evidence="13">Involved in the recovery of exogenous heme iron. Extracts iron from heme while preserving the protoporphyrin ring intact.</text>
</comment>
<dbReference type="GO" id="GO:0004601">
    <property type="term" value="F:peroxidase activity"/>
    <property type="evidence" value="ECO:0007669"/>
    <property type="project" value="UniProtKB-KW"/>
</dbReference>
<evidence type="ECO:0000256" key="14">
    <source>
        <dbReference type="SAM" id="MobiDB-lite"/>
    </source>
</evidence>
<dbReference type="GO" id="GO:0046872">
    <property type="term" value="F:metal ion binding"/>
    <property type="evidence" value="ECO:0007669"/>
    <property type="project" value="UniProtKB-KW"/>
</dbReference>
<dbReference type="PROSITE" id="PS51404">
    <property type="entry name" value="DYP_PEROXIDASE"/>
    <property type="match status" value="1"/>
</dbReference>
<keyword evidence="7 13" id="KW-0408">Iron</keyword>
<name>A0AA90K7J7_9ACTN</name>
<keyword evidence="4 13" id="KW-0479">Metal-binding</keyword>
<evidence type="ECO:0000256" key="9">
    <source>
        <dbReference type="ARBA" id="ARBA00025737"/>
    </source>
</evidence>
<dbReference type="PROSITE" id="PS51318">
    <property type="entry name" value="TAT"/>
    <property type="match status" value="1"/>
</dbReference>
<accession>A0AA90K7J7</accession>
<dbReference type="EMBL" id="JAAGKO020000047">
    <property type="protein sequence ID" value="MDI5966217.1"/>
    <property type="molecule type" value="Genomic_DNA"/>
</dbReference>
<dbReference type="InterPro" id="IPR048328">
    <property type="entry name" value="Dyp_perox_C"/>
</dbReference>
<evidence type="ECO:0000313" key="18">
    <source>
        <dbReference type="EMBL" id="MDI5968968.1"/>
    </source>
</evidence>
<feature type="domain" description="Dyp-type peroxidase C-terminal" evidence="16">
    <location>
        <begin position="251"/>
        <end position="432"/>
    </location>
</feature>
<dbReference type="InterPro" id="IPR011008">
    <property type="entry name" value="Dimeric_a/b-barrel"/>
</dbReference>
<dbReference type="InterPro" id="IPR006311">
    <property type="entry name" value="TAT_signal"/>
</dbReference>
<reference evidence="18 19" key="1">
    <citation type="submission" date="2023-05" db="EMBL/GenBank/DDBJ databases">
        <title>Streptantibioticus silvisoli sp. nov., acidotolerant actinomycetes 1 from pine litter.</title>
        <authorList>
            <person name="Swiecimska M."/>
            <person name="Golinska P."/>
            <person name="Sangal V."/>
            <person name="Wachnowicz B."/>
            <person name="Goodfellow M."/>
        </authorList>
    </citation>
    <scope>NUCLEOTIDE SEQUENCE</scope>
    <source>
        <strain evidence="18">SL13</strain>
        <strain evidence="17 19">SL54</strain>
    </source>
</reference>
<dbReference type="AlphaFoldDB" id="A0AA90K7J7"/>
<keyword evidence="2 13" id="KW-0575">Peroxidase</keyword>
<evidence type="ECO:0000256" key="3">
    <source>
        <dbReference type="ARBA" id="ARBA00022617"/>
    </source>
</evidence>
<dbReference type="GO" id="GO:0020037">
    <property type="term" value="F:heme binding"/>
    <property type="evidence" value="ECO:0007669"/>
    <property type="project" value="InterPro"/>
</dbReference>
<comment type="catalytic activity">
    <reaction evidence="12">
        <text>heme b + 2 H(+) = protoporphyrin IX + Fe(2+)</text>
        <dbReference type="Rhea" id="RHEA:22584"/>
        <dbReference type="ChEBI" id="CHEBI:15378"/>
        <dbReference type="ChEBI" id="CHEBI:29033"/>
        <dbReference type="ChEBI" id="CHEBI:57306"/>
        <dbReference type="ChEBI" id="CHEBI:60344"/>
        <dbReference type="EC" id="4.98.1.1"/>
    </reaction>
    <physiologicalReaction direction="left-to-right" evidence="12">
        <dbReference type="Rhea" id="RHEA:22585"/>
    </physiologicalReaction>
</comment>